<dbReference type="GO" id="GO:0016787">
    <property type="term" value="F:hydrolase activity"/>
    <property type="evidence" value="ECO:0007669"/>
    <property type="project" value="UniProtKB-KW"/>
</dbReference>
<name>A0ABY4SHP3_AQUTE</name>
<feature type="chain" id="PRO_5047429565" evidence="2">
    <location>
        <begin position="31"/>
        <end position="340"/>
    </location>
</feature>
<proteinExistence type="predicted"/>
<dbReference type="Proteomes" id="UP001056201">
    <property type="component" value="Chromosome 2"/>
</dbReference>
<accession>A0ABY4SHP3</accession>
<dbReference type="PANTHER" id="PTHR45648">
    <property type="entry name" value="GDSL LIPASE/ACYLHYDROLASE FAMILY PROTEIN (AFU_ORTHOLOGUE AFUA_4G14700)"/>
    <property type="match status" value="1"/>
</dbReference>
<protein>
    <submittedName>
        <fullName evidence="4">SGNH/GDSL hydrolase family protein</fullName>
    </submittedName>
</protein>
<evidence type="ECO:0000313" key="5">
    <source>
        <dbReference type="Proteomes" id="UP001056201"/>
    </source>
</evidence>
<sequence>MPFRRPFLGGRLHPLTLALSLLLAAPLAQAAGSFSGLYVLGDSLSDVGNAALAVGTDQNQVILSDLYVPQRPYASGTLSNGPVWASYFSNSLGLGDSLPSLGGGTNYAFGGARTSGGSAPSLTTQAGQLLAAAGGKPLPSDALYVVAGGGNNARDALADILGGANVESTLSAATSTYANDIGSIVDGLQAAGARHIVVWNTPNLGLVPAAIASGPVAQFGASSLAQQMNVALAARLASEADVLTFDLYGLLTNVVAQTQQSPATSSFTNVTQACGNPAAFCDPATALFWDGIHPTTLGHQVIAAGMVATVAAIPEPQTYALMLGGLAMVGWAARRQRTKM</sequence>
<organism evidence="4 5">
    <name type="scientific">Aquincola tertiaricarbonis</name>
    <dbReference type="NCBI Taxonomy" id="391953"/>
    <lineage>
        <taxon>Bacteria</taxon>
        <taxon>Pseudomonadati</taxon>
        <taxon>Pseudomonadota</taxon>
        <taxon>Betaproteobacteria</taxon>
        <taxon>Burkholderiales</taxon>
        <taxon>Sphaerotilaceae</taxon>
        <taxon>Aquincola</taxon>
    </lineage>
</organism>
<dbReference type="PANTHER" id="PTHR45648:SF22">
    <property type="entry name" value="GDSL LIPASE_ACYLHYDROLASE FAMILY PROTEIN (AFU_ORTHOLOGUE AFUA_4G14700)"/>
    <property type="match status" value="1"/>
</dbReference>
<feature type="domain" description="Ice-binding protein C-terminal" evidence="3">
    <location>
        <begin position="312"/>
        <end position="335"/>
    </location>
</feature>
<dbReference type="Gene3D" id="3.40.50.1110">
    <property type="entry name" value="SGNH hydrolase"/>
    <property type="match status" value="1"/>
</dbReference>
<dbReference type="SUPFAM" id="SSF52266">
    <property type="entry name" value="SGNH hydrolase"/>
    <property type="match status" value="1"/>
</dbReference>
<dbReference type="Pfam" id="PF00657">
    <property type="entry name" value="Lipase_GDSL"/>
    <property type="match status" value="1"/>
</dbReference>
<evidence type="ECO:0000256" key="1">
    <source>
        <dbReference type="ARBA" id="ARBA00022801"/>
    </source>
</evidence>
<evidence type="ECO:0000256" key="2">
    <source>
        <dbReference type="SAM" id="SignalP"/>
    </source>
</evidence>
<dbReference type="InterPro" id="IPR001087">
    <property type="entry name" value="GDSL"/>
</dbReference>
<gene>
    <name evidence="4" type="ORF">MW290_17875</name>
</gene>
<dbReference type="InterPro" id="IPR013424">
    <property type="entry name" value="Ice-binding_C"/>
</dbReference>
<dbReference type="EMBL" id="CP097636">
    <property type="protein sequence ID" value="URI10850.1"/>
    <property type="molecule type" value="Genomic_DNA"/>
</dbReference>
<evidence type="ECO:0000259" key="3">
    <source>
        <dbReference type="Pfam" id="PF07589"/>
    </source>
</evidence>
<keyword evidence="2" id="KW-0732">Signal</keyword>
<keyword evidence="1 4" id="KW-0378">Hydrolase</keyword>
<reference evidence="4" key="1">
    <citation type="submission" date="2022-05" db="EMBL/GenBank/DDBJ databases">
        <title>An RpoN-dependent PEP-CTERM gene is involved in floc formation of an Aquincola tertiaricarbonis strain.</title>
        <authorList>
            <person name="Qiu D."/>
            <person name="Xia M."/>
        </authorList>
    </citation>
    <scope>NUCLEOTIDE SEQUENCE</scope>
    <source>
        <strain evidence="4">RN12</strain>
    </source>
</reference>
<dbReference type="NCBIfam" id="TIGR02595">
    <property type="entry name" value="PEP_CTERM"/>
    <property type="match status" value="1"/>
</dbReference>
<dbReference type="InterPro" id="IPR036514">
    <property type="entry name" value="SGNH_hydro_sf"/>
</dbReference>
<dbReference type="CDD" id="cd01846">
    <property type="entry name" value="fatty_acyltransferase_like"/>
    <property type="match status" value="1"/>
</dbReference>
<dbReference type="RefSeq" id="WP_250199053.1">
    <property type="nucleotide sequence ID" value="NZ_CP097636.1"/>
</dbReference>
<feature type="signal peptide" evidence="2">
    <location>
        <begin position="1"/>
        <end position="30"/>
    </location>
</feature>
<evidence type="ECO:0000313" key="4">
    <source>
        <dbReference type="EMBL" id="URI10850.1"/>
    </source>
</evidence>
<dbReference type="Pfam" id="PF07589">
    <property type="entry name" value="PEP-CTERM"/>
    <property type="match status" value="1"/>
</dbReference>
<dbReference type="InterPro" id="IPR051058">
    <property type="entry name" value="GDSL_Est/Lipase"/>
</dbReference>
<keyword evidence="5" id="KW-1185">Reference proteome</keyword>